<gene>
    <name evidence="3" type="ORF">SLS63_009306</name>
</gene>
<evidence type="ECO:0000259" key="2">
    <source>
        <dbReference type="SMART" id="SM00355"/>
    </source>
</evidence>
<evidence type="ECO:0000313" key="4">
    <source>
        <dbReference type="Proteomes" id="UP001430848"/>
    </source>
</evidence>
<protein>
    <recommendedName>
        <fullName evidence="2">C2H2-type domain-containing protein</fullName>
    </recommendedName>
</protein>
<name>A0ABR1P035_DIAER</name>
<reference evidence="3 4" key="1">
    <citation type="submission" date="2024-02" db="EMBL/GenBank/DDBJ databases">
        <title>De novo assembly and annotation of 12 fungi associated with fruit tree decline syndrome in Ontario, Canada.</title>
        <authorList>
            <person name="Sulman M."/>
            <person name="Ellouze W."/>
            <person name="Ilyukhin E."/>
        </authorList>
    </citation>
    <scope>NUCLEOTIDE SEQUENCE [LARGE SCALE GENOMIC DNA]</scope>
    <source>
        <strain evidence="3 4">M169</strain>
    </source>
</reference>
<feature type="domain" description="C2H2-type" evidence="2">
    <location>
        <begin position="438"/>
        <end position="462"/>
    </location>
</feature>
<feature type="region of interest" description="Disordered" evidence="1">
    <location>
        <begin position="380"/>
        <end position="417"/>
    </location>
</feature>
<dbReference type="SMART" id="SM00355">
    <property type="entry name" value="ZnF_C2H2"/>
    <property type="match status" value="2"/>
</dbReference>
<feature type="compositionally biased region" description="Acidic residues" evidence="1">
    <location>
        <begin position="129"/>
        <end position="144"/>
    </location>
</feature>
<dbReference type="InterPro" id="IPR013087">
    <property type="entry name" value="Znf_C2H2_type"/>
</dbReference>
<feature type="region of interest" description="Disordered" evidence="1">
    <location>
        <begin position="497"/>
        <end position="520"/>
    </location>
</feature>
<dbReference type="EMBL" id="JAKNSF020000067">
    <property type="protein sequence ID" value="KAK7722025.1"/>
    <property type="molecule type" value="Genomic_DNA"/>
</dbReference>
<accession>A0ABR1P035</accession>
<evidence type="ECO:0000313" key="3">
    <source>
        <dbReference type="EMBL" id="KAK7722025.1"/>
    </source>
</evidence>
<feature type="compositionally biased region" description="Polar residues" evidence="1">
    <location>
        <begin position="176"/>
        <end position="186"/>
    </location>
</feature>
<evidence type="ECO:0000256" key="1">
    <source>
        <dbReference type="SAM" id="MobiDB-lite"/>
    </source>
</evidence>
<sequence length="520" mass="57076">MSDFILEEAQKGFREILEVKVQETWGKYLTEDKQHEVLHSMAELVAVYLVSLERRWCIAHPDTLSIRFRGLIESILQDAFSRVGAFVIADNLADFSADVFNQIKLIIDDHSDSGSDNESNNGAHAFTVDTEDDENDLPDAESNEEASNGNSAMAVRLSSPGTDSIAFESDEKMESDTNNENVQGDSPTGDPITTEDEAGMEDEFQFSTPTGAYEGHEDTAVDTLIDEDMADNTPILKGMDNKPFFPSLAGSDKGDQDMADNTYFDGGWEDNDDLFGDDMGHYSQFYFPAGNEDMVSYPHAGYNAINNTPAAEGMAMDPARDQGMAMNIAIDDYTANDTSAAAMAGLQDEHDDNDAANFEGSSEMDVSSTALHAMEFAGGHKGHVHEEGNGAQQAQGTPTKKGKGAQQGPRGKIDPRNNNLYSPIMDENNPTAWPPKFYKCKIVGCGFQGSWYAKQVHFEVKHPKEWKEATGCEAKVHECPVDGCEYTTTRSNYIARHVKSKHPDSEEAQALSQKGKKSKK</sequence>
<dbReference type="Proteomes" id="UP001430848">
    <property type="component" value="Unassembled WGS sequence"/>
</dbReference>
<feature type="domain" description="C2H2-type" evidence="2">
    <location>
        <begin position="477"/>
        <end position="502"/>
    </location>
</feature>
<organism evidence="3 4">
    <name type="scientific">Diaporthe eres</name>
    <name type="common">Phomopsis oblonga</name>
    <dbReference type="NCBI Taxonomy" id="83184"/>
    <lineage>
        <taxon>Eukaryota</taxon>
        <taxon>Fungi</taxon>
        <taxon>Dikarya</taxon>
        <taxon>Ascomycota</taxon>
        <taxon>Pezizomycotina</taxon>
        <taxon>Sordariomycetes</taxon>
        <taxon>Sordariomycetidae</taxon>
        <taxon>Diaporthales</taxon>
        <taxon>Diaporthaceae</taxon>
        <taxon>Diaporthe</taxon>
        <taxon>Diaporthe eres species complex</taxon>
    </lineage>
</organism>
<feature type="region of interest" description="Disordered" evidence="1">
    <location>
        <begin position="111"/>
        <end position="195"/>
    </location>
</feature>
<keyword evidence="4" id="KW-1185">Reference proteome</keyword>
<comment type="caution">
    <text evidence="3">The sequence shown here is derived from an EMBL/GenBank/DDBJ whole genome shotgun (WGS) entry which is preliminary data.</text>
</comment>
<proteinExistence type="predicted"/>